<keyword evidence="1" id="KW-0812">Transmembrane</keyword>
<dbReference type="Proteomes" id="UP000825009">
    <property type="component" value="Chromosome"/>
</dbReference>
<reference evidence="3 4" key="1">
    <citation type="submission" date="2021-07" db="EMBL/GenBank/DDBJ databases">
        <title>A novel Jannaschia species isolated from marine dinoflagellate Ceratoperidinium margalefii.</title>
        <authorList>
            <person name="Jiang Y."/>
            <person name="Li Z."/>
        </authorList>
    </citation>
    <scope>NUCLEOTIDE SEQUENCE [LARGE SCALE GENOMIC DNA]</scope>
    <source>
        <strain evidence="3 4">J12C1-MA-4</strain>
    </source>
</reference>
<proteinExistence type="predicted"/>
<keyword evidence="1" id="KW-0472">Membrane</keyword>
<dbReference type="SMART" id="SM00421">
    <property type="entry name" value="HTH_LUXR"/>
    <property type="match status" value="1"/>
</dbReference>
<evidence type="ECO:0000313" key="4">
    <source>
        <dbReference type="Proteomes" id="UP000825009"/>
    </source>
</evidence>
<sequence length="159" mass="17752">MWALVPPLAIQVAGASFFTFRTLADLFAWSSVRIPWEYFEIMEVLASLGMVFGVLATVMLLIPNLRRINGVEERLEAASGQFQTHVEGLFSTWNLSESEREVGLLVVKGFSNAEIAIYRNTSESTTKSQVSSIFRKSGLSNRQQLVSFVVEDMLDGVRV</sequence>
<evidence type="ECO:0000256" key="1">
    <source>
        <dbReference type="SAM" id="Phobius"/>
    </source>
</evidence>
<dbReference type="KEGG" id="gce:KYE46_06430"/>
<dbReference type="RefSeq" id="WP_219004277.1">
    <property type="nucleotide sequence ID" value="NZ_CP079194.1"/>
</dbReference>
<keyword evidence="4" id="KW-1185">Reference proteome</keyword>
<feature type="transmembrane region" description="Helical" evidence="1">
    <location>
        <begin position="38"/>
        <end position="62"/>
    </location>
</feature>
<keyword evidence="1" id="KW-1133">Transmembrane helix</keyword>
<evidence type="ECO:0000259" key="2">
    <source>
        <dbReference type="SMART" id="SM00421"/>
    </source>
</evidence>
<gene>
    <name evidence="3" type="ORF">KYE46_06430</name>
</gene>
<dbReference type="CDD" id="cd06170">
    <property type="entry name" value="LuxR_C_like"/>
    <property type="match status" value="1"/>
</dbReference>
<evidence type="ECO:0000313" key="3">
    <source>
        <dbReference type="EMBL" id="QXT40862.1"/>
    </source>
</evidence>
<dbReference type="EMBL" id="CP079194">
    <property type="protein sequence ID" value="QXT40862.1"/>
    <property type="molecule type" value="Genomic_DNA"/>
</dbReference>
<feature type="domain" description="HTH luxR-type" evidence="2">
    <location>
        <begin position="92"/>
        <end position="149"/>
    </location>
</feature>
<name>A0A8F6U006_9RHOB</name>
<dbReference type="GO" id="GO:0006355">
    <property type="term" value="P:regulation of DNA-templated transcription"/>
    <property type="evidence" value="ECO:0007669"/>
    <property type="project" value="InterPro"/>
</dbReference>
<dbReference type="Pfam" id="PF00196">
    <property type="entry name" value="GerE"/>
    <property type="match status" value="1"/>
</dbReference>
<protein>
    <submittedName>
        <fullName evidence="3">Helix-turn-helix transcriptional regulator</fullName>
    </submittedName>
</protein>
<dbReference type="InterPro" id="IPR000792">
    <property type="entry name" value="Tscrpt_reg_LuxR_C"/>
</dbReference>
<organism evidence="3 4">
    <name type="scientific">Gymnodinialimonas ceratoperidinii</name>
    <dbReference type="NCBI Taxonomy" id="2856823"/>
    <lineage>
        <taxon>Bacteria</taxon>
        <taxon>Pseudomonadati</taxon>
        <taxon>Pseudomonadota</taxon>
        <taxon>Alphaproteobacteria</taxon>
        <taxon>Rhodobacterales</taxon>
        <taxon>Paracoccaceae</taxon>
        <taxon>Gymnodinialimonas</taxon>
    </lineage>
</organism>
<dbReference type="AlphaFoldDB" id="A0A8F6U006"/>
<accession>A0A8F6U006</accession>